<dbReference type="GO" id="GO:0022857">
    <property type="term" value="F:transmembrane transporter activity"/>
    <property type="evidence" value="ECO:0007669"/>
    <property type="project" value="InterPro"/>
</dbReference>
<organism evidence="8 9">
    <name type="scientific">Meristemomyces frigidus</name>
    <dbReference type="NCBI Taxonomy" id="1508187"/>
    <lineage>
        <taxon>Eukaryota</taxon>
        <taxon>Fungi</taxon>
        <taxon>Dikarya</taxon>
        <taxon>Ascomycota</taxon>
        <taxon>Pezizomycotina</taxon>
        <taxon>Dothideomycetes</taxon>
        <taxon>Dothideomycetidae</taxon>
        <taxon>Mycosphaerellales</taxon>
        <taxon>Teratosphaeriaceae</taxon>
        <taxon>Meristemomyces</taxon>
    </lineage>
</organism>
<feature type="transmembrane region" description="Helical" evidence="7">
    <location>
        <begin position="281"/>
        <end position="304"/>
    </location>
</feature>
<feature type="transmembrane region" description="Helical" evidence="7">
    <location>
        <begin position="166"/>
        <end position="186"/>
    </location>
</feature>
<evidence type="ECO:0000256" key="7">
    <source>
        <dbReference type="SAM" id="Phobius"/>
    </source>
</evidence>
<feature type="transmembrane region" description="Helical" evidence="7">
    <location>
        <begin position="488"/>
        <end position="506"/>
    </location>
</feature>
<comment type="subcellular location">
    <subcellularLocation>
        <location evidence="1">Membrane</location>
        <topology evidence="1">Multi-pass membrane protein</topology>
    </subcellularLocation>
</comment>
<dbReference type="Proteomes" id="UP001310890">
    <property type="component" value="Unassembled WGS sequence"/>
</dbReference>
<dbReference type="GO" id="GO:0016020">
    <property type="term" value="C:membrane"/>
    <property type="evidence" value="ECO:0007669"/>
    <property type="project" value="UniProtKB-SubCell"/>
</dbReference>
<reference evidence="8" key="1">
    <citation type="submission" date="2023-08" db="EMBL/GenBank/DDBJ databases">
        <title>Black Yeasts Isolated from many extreme environments.</title>
        <authorList>
            <person name="Coleine C."/>
            <person name="Stajich J.E."/>
            <person name="Selbmann L."/>
        </authorList>
    </citation>
    <scope>NUCLEOTIDE SEQUENCE</scope>
    <source>
        <strain evidence="8">CCFEE 5401</strain>
    </source>
</reference>
<evidence type="ECO:0008006" key="10">
    <source>
        <dbReference type="Google" id="ProtNLM"/>
    </source>
</evidence>
<dbReference type="PIRSF" id="PIRSF006060">
    <property type="entry name" value="AA_transporter"/>
    <property type="match status" value="1"/>
</dbReference>
<protein>
    <recommendedName>
        <fullName evidence="10">Amino acid transporter</fullName>
    </recommendedName>
</protein>
<evidence type="ECO:0000256" key="6">
    <source>
        <dbReference type="SAM" id="MobiDB-lite"/>
    </source>
</evidence>
<feature type="transmembrane region" description="Helical" evidence="7">
    <location>
        <begin position="389"/>
        <end position="410"/>
    </location>
</feature>
<dbReference type="PANTHER" id="PTHR45649:SF2">
    <property type="entry name" value="ACID PERMEASE, PUTATIVE-RELATED"/>
    <property type="match status" value="1"/>
</dbReference>
<feature type="transmembrane region" description="Helical" evidence="7">
    <location>
        <begin position="416"/>
        <end position="433"/>
    </location>
</feature>
<dbReference type="AlphaFoldDB" id="A0AAN7YQB4"/>
<feature type="transmembrane region" description="Helical" evidence="7">
    <location>
        <begin position="44"/>
        <end position="65"/>
    </location>
</feature>
<evidence type="ECO:0000313" key="8">
    <source>
        <dbReference type="EMBL" id="KAK5110485.1"/>
    </source>
</evidence>
<keyword evidence="5 7" id="KW-0472">Membrane</keyword>
<proteinExistence type="predicted"/>
<comment type="caution">
    <text evidence="8">The sequence shown here is derived from an EMBL/GenBank/DDBJ whole genome shotgun (WGS) entry which is preliminary data.</text>
</comment>
<keyword evidence="3 7" id="KW-0812">Transmembrane</keyword>
<dbReference type="InterPro" id="IPR002293">
    <property type="entry name" value="AA/rel_permease1"/>
</dbReference>
<feature type="transmembrane region" description="Helical" evidence="7">
    <location>
        <begin position="198"/>
        <end position="219"/>
    </location>
</feature>
<feature type="transmembrane region" description="Helical" evidence="7">
    <location>
        <begin position="333"/>
        <end position="355"/>
    </location>
</feature>
<evidence type="ECO:0000256" key="2">
    <source>
        <dbReference type="ARBA" id="ARBA00022448"/>
    </source>
</evidence>
<keyword evidence="2" id="KW-0813">Transport</keyword>
<dbReference type="Gene3D" id="1.20.1740.10">
    <property type="entry name" value="Amino acid/polyamine transporter I"/>
    <property type="match status" value="1"/>
</dbReference>
<evidence type="ECO:0000256" key="4">
    <source>
        <dbReference type="ARBA" id="ARBA00022989"/>
    </source>
</evidence>
<dbReference type="PANTHER" id="PTHR45649">
    <property type="entry name" value="AMINO-ACID PERMEASE BAT1"/>
    <property type="match status" value="1"/>
</dbReference>
<feature type="transmembrane region" description="Helical" evidence="7">
    <location>
        <begin position="77"/>
        <end position="97"/>
    </location>
</feature>
<sequence length="549" mass="60283">MRALSSWTGRAARTGSSEGVNKGTMYDKREMSLMNKLQVFSREFGTTALLCFGLITNSSWPYAFFNMGLPLNNGGPAGMLWMTIVAAIGIFMCDLSLAEMASMSPSSAGPYQWTAELAPASCQKLLSFVVGYYDVLGWQAALAFSAFLIASNIQGLLFLFQPSYVAHSYHITLLMIASALVTIIVNYRSTRILRHASWLMGVLFIALWLYICITLAVMAPHPNTSALVSSIALDFQDPSGWGSSFAVLVGILGPISTFVGGDVSCHMSEETKDASVSVPRAIWRSAALGYTMTILTTLLIIFSLGPDVSAILGSPSGQPYQQMLYNATKREDMTAIMVTFMLMLIFFSQVTTTTASSRQMFTFARDGGLPLHNFLSQVTSSTHIPRNSVFVTFIIVSLLSLIPLGSVIAFNIITSLSSIAIFSSYWISIACRLSNRFSRNRIQQPRWNMGKAGVFVNAFALIFLTLGIIMICFPSAPHPTPASFNWTVVIWGGVTIFALVYYVVYGKRHYVSPRSRITQTGLEDDLAMQQFESEEMRKDGDVRVMADEA</sequence>
<evidence type="ECO:0000256" key="5">
    <source>
        <dbReference type="ARBA" id="ARBA00023136"/>
    </source>
</evidence>
<evidence type="ECO:0000256" key="1">
    <source>
        <dbReference type="ARBA" id="ARBA00004141"/>
    </source>
</evidence>
<evidence type="ECO:0000256" key="3">
    <source>
        <dbReference type="ARBA" id="ARBA00022692"/>
    </source>
</evidence>
<evidence type="ECO:0000313" key="9">
    <source>
        <dbReference type="Proteomes" id="UP001310890"/>
    </source>
</evidence>
<dbReference type="EMBL" id="JAVRRL010000049">
    <property type="protein sequence ID" value="KAK5110485.1"/>
    <property type="molecule type" value="Genomic_DNA"/>
</dbReference>
<keyword evidence="4 7" id="KW-1133">Transmembrane helix</keyword>
<accession>A0AAN7YQB4</accession>
<name>A0AAN7YQB4_9PEZI</name>
<feature type="region of interest" description="Disordered" evidence="6">
    <location>
        <begin position="1"/>
        <end position="23"/>
    </location>
</feature>
<dbReference type="Pfam" id="PF13520">
    <property type="entry name" value="AA_permease_2"/>
    <property type="match status" value="1"/>
</dbReference>
<feature type="transmembrane region" description="Helical" evidence="7">
    <location>
        <begin position="454"/>
        <end position="476"/>
    </location>
</feature>
<feature type="transmembrane region" description="Helical" evidence="7">
    <location>
        <begin position="239"/>
        <end position="260"/>
    </location>
</feature>
<feature type="compositionally biased region" description="Polar residues" evidence="6">
    <location>
        <begin position="1"/>
        <end position="19"/>
    </location>
</feature>
<gene>
    <name evidence="8" type="ORF">LTR62_005837</name>
</gene>